<evidence type="ECO:0000313" key="1">
    <source>
        <dbReference type="EMBL" id="PLW87461.1"/>
    </source>
</evidence>
<comment type="caution">
    <text evidence="1">The sequence shown here is derived from an EMBL/GenBank/DDBJ whole genome shotgun (WGS) entry which is preliminary data.</text>
</comment>
<dbReference type="SUPFAM" id="SSF51905">
    <property type="entry name" value="FAD/NAD(P)-binding domain"/>
    <property type="match status" value="1"/>
</dbReference>
<keyword evidence="1" id="KW-0560">Oxidoreductase</keyword>
<dbReference type="Proteomes" id="UP000235162">
    <property type="component" value="Unassembled WGS sequence"/>
</dbReference>
<dbReference type="PANTHER" id="PTHR42877:SF4">
    <property type="entry name" value="FAD_NAD(P)-BINDING DOMAIN-CONTAINING PROTEIN-RELATED"/>
    <property type="match status" value="1"/>
</dbReference>
<dbReference type="EMBL" id="PKUR01000001">
    <property type="protein sequence ID" value="PLW87461.1"/>
    <property type="molecule type" value="Genomic_DNA"/>
</dbReference>
<reference evidence="1 2" key="1">
    <citation type="submission" date="2018-01" db="EMBL/GenBank/DDBJ databases">
        <title>The draft genome sequence of Halioglobus japonicus S1-36.</title>
        <authorList>
            <person name="Du Z.-J."/>
            <person name="Shi M.-J."/>
        </authorList>
    </citation>
    <scope>NUCLEOTIDE SEQUENCE [LARGE SCALE GENOMIC DNA]</scope>
    <source>
        <strain evidence="1 2">S1-36</strain>
    </source>
</reference>
<evidence type="ECO:0000313" key="2">
    <source>
        <dbReference type="Proteomes" id="UP000235162"/>
    </source>
</evidence>
<accession>A0AAP8MGI0</accession>
<keyword evidence="1" id="KW-0503">Monooxygenase</keyword>
<protein>
    <submittedName>
        <fullName evidence="1">4-hydroxyacetophenone monooxygenase</fullName>
    </submittedName>
</protein>
<dbReference type="Gene3D" id="3.50.50.60">
    <property type="entry name" value="FAD/NAD(P)-binding domain"/>
    <property type="match status" value="2"/>
</dbReference>
<dbReference type="PANTHER" id="PTHR42877">
    <property type="entry name" value="L-ORNITHINE N(5)-MONOOXYGENASE-RELATED"/>
    <property type="match status" value="1"/>
</dbReference>
<dbReference type="PRINTS" id="PR00411">
    <property type="entry name" value="PNDRDTASEI"/>
</dbReference>
<dbReference type="Pfam" id="PF13738">
    <property type="entry name" value="Pyr_redox_3"/>
    <property type="match status" value="1"/>
</dbReference>
<dbReference type="InterPro" id="IPR051209">
    <property type="entry name" value="FAD-bind_Monooxygenase_sf"/>
</dbReference>
<dbReference type="AlphaFoldDB" id="A0AAP8MGI0"/>
<sequence>MSQTANMSDILDVLVVGAGFGGICAGIKLREAGIDNFGIYDKAAGIGGTWWHNTYPGAACDIESHLYCYSFEPNPDWSRKYSPQPEIQAYIEHCANKYGIRDQIHLQREIRQHALVDGLWRTTFADGQVQWSRHIIFATGGLHVPAFPDIPGTSDFQGTSMHSAEWDHTVDFSKSRVAVIGSAASAIQLVPELAKVAAHVDVYQRTPNYIAARNDFAYPGWMKKLFANVPGLTWLYRQCLFYKGDLGIYPIVKTSKETRRRTAMQNMVKSHIRSSVDDTEMAEQLIPDYPMGCKRILIADNFYSSLNRDNVALVTEGIQAITAEGVNTNDNRHHPADIIVYATGFDMEKHLVAIEVIGADGKTLEERWDEGRPDVYKGGFIPGLPNFYMTTGPNTGTGTTSVVGMIEAQMKLIMQAIDLTGNNQLIEPTTSACSAYVDDIRNALRGTVWGAGACKSWYVNDKGENDTLYPYSASTFRRDHETLQLDDFSLYARS</sequence>
<dbReference type="InterPro" id="IPR036188">
    <property type="entry name" value="FAD/NAD-bd_sf"/>
</dbReference>
<gene>
    <name evidence="1" type="ORF">C0029_02400</name>
</gene>
<dbReference type="RefSeq" id="WP_102106097.1">
    <property type="nucleotide sequence ID" value="NZ_BMYL01000001.1"/>
</dbReference>
<dbReference type="GO" id="GO:0004497">
    <property type="term" value="F:monooxygenase activity"/>
    <property type="evidence" value="ECO:0007669"/>
    <property type="project" value="UniProtKB-KW"/>
</dbReference>
<keyword evidence="2" id="KW-1185">Reference proteome</keyword>
<organism evidence="1 2">
    <name type="scientific">Halioglobus japonicus</name>
    <dbReference type="NCBI Taxonomy" id="930805"/>
    <lineage>
        <taxon>Bacteria</taxon>
        <taxon>Pseudomonadati</taxon>
        <taxon>Pseudomonadota</taxon>
        <taxon>Gammaproteobacteria</taxon>
        <taxon>Cellvibrionales</taxon>
        <taxon>Halieaceae</taxon>
        <taxon>Halioglobus</taxon>
    </lineage>
</organism>
<name>A0AAP8MGI0_9GAMM</name>
<proteinExistence type="predicted"/>